<dbReference type="EMBL" id="CP059851">
    <property type="protein sequence ID" value="QMW23739.1"/>
    <property type="molecule type" value="Genomic_DNA"/>
</dbReference>
<dbReference type="SUPFAM" id="SSF53218">
    <property type="entry name" value="Molybdenum cofactor biosynthesis proteins"/>
    <property type="match status" value="1"/>
</dbReference>
<name>A0A7G5IK47_9SPHN</name>
<evidence type="ECO:0000313" key="2">
    <source>
        <dbReference type="Proteomes" id="UP000515292"/>
    </source>
</evidence>
<dbReference type="Gene3D" id="3.40.980.10">
    <property type="entry name" value="MoaB/Mog-like domain"/>
    <property type="match status" value="1"/>
</dbReference>
<dbReference type="AlphaFoldDB" id="A0A7G5IK47"/>
<protein>
    <submittedName>
        <fullName evidence="1">Molybdopterin-binding protein</fullName>
    </submittedName>
</protein>
<evidence type="ECO:0000313" key="1">
    <source>
        <dbReference type="EMBL" id="QMW23739.1"/>
    </source>
</evidence>
<proteinExistence type="predicted"/>
<keyword evidence="2" id="KW-1185">Reference proteome</keyword>
<dbReference type="RefSeq" id="WP_182297562.1">
    <property type="nucleotide sequence ID" value="NZ_CP059851.1"/>
</dbReference>
<dbReference type="KEGG" id="sand:H3309_04435"/>
<dbReference type="InterPro" id="IPR036425">
    <property type="entry name" value="MoaB/Mog-like_dom_sf"/>
</dbReference>
<organism evidence="1 2">
    <name type="scientific">Sandaracinobacteroides saxicola</name>
    <dbReference type="NCBI Taxonomy" id="2759707"/>
    <lineage>
        <taxon>Bacteria</taxon>
        <taxon>Pseudomonadati</taxon>
        <taxon>Pseudomonadota</taxon>
        <taxon>Alphaproteobacteria</taxon>
        <taxon>Sphingomonadales</taxon>
        <taxon>Sphingosinicellaceae</taxon>
        <taxon>Sandaracinobacteroides</taxon>
    </lineage>
</organism>
<reference evidence="1 2" key="1">
    <citation type="submission" date="2020-07" db="EMBL/GenBank/DDBJ databases">
        <title>Complete genome sequence for Sandaracinobacter sp. M6.</title>
        <authorList>
            <person name="Tang Y."/>
            <person name="Liu Q."/>
            <person name="Guo Z."/>
            <person name="Lei P."/>
            <person name="Huang B."/>
        </authorList>
    </citation>
    <scope>NUCLEOTIDE SEQUENCE [LARGE SCALE GENOMIC DNA]</scope>
    <source>
        <strain evidence="1 2">M6</strain>
    </source>
</reference>
<accession>A0A7G5IK47</accession>
<gene>
    <name evidence="1" type="ORF">H3309_04435</name>
</gene>
<dbReference type="Proteomes" id="UP000515292">
    <property type="component" value="Chromosome"/>
</dbReference>
<dbReference type="UniPathway" id="UPA00344"/>
<sequence length="322" mass="31923">MIFTTCPPAEAIGGLLAHAITLNGRRIAKATPVTPILAAAAAHLPSLTIVRLDPHDVAEDAAAAALADALTGPDLRAAPPLHGRVNLHATRAGLFLATDVTAVNAVDESLTLATLPPFMPVAADQVVATIKIIPFAVAAATLAAATLAATPLALAPWRGGTAHLIHTTPMPAKVIAKTSAVTGARVAALGMTLTQGPPIPHDGVSLADALAAAPPSALILVAGATATADRADVIPAAILAVGGTLIRVGMPADPGNLLVLGQLGSTPVIGLPGCARSPKRNGLDLVLERLAAGLAVTSADIAAMGAGGLLDEAAAALPWGWR</sequence>